<protein>
    <recommendedName>
        <fullName evidence="2">Nitroreductase domain-containing protein</fullName>
    </recommendedName>
</protein>
<dbReference type="Gene3D" id="3.40.109.10">
    <property type="entry name" value="NADH Oxidase"/>
    <property type="match status" value="2"/>
</dbReference>
<dbReference type="Pfam" id="PF00881">
    <property type="entry name" value="Nitroreductase"/>
    <property type="match status" value="1"/>
</dbReference>
<evidence type="ECO:0000259" key="2">
    <source>
        <dbReference type="Pfam" id="PF00881"/>
    </source>
</evidence>
<reference evidence="3" key="1">
    <citation type="submission" date="2021-01" db="EMBL/GenBank/DDBJ databases">
        <authorList>
            <person name="Corre E."/>
            <person name="Pelletier E."/>
            <person name="Niang G."/>
            <person name="Scheremetjew M."/>
            <person name="Finn R."/>
            <person name="Kale V."/>
            <person name="Holt S."/>
            <person name="Cochrane G."/>
            <person name="Meng A."/>
            <person name="Brown T."/>
            <person name="Cohen L."/>
        </authorList>
    </citation>
    <scope>NUCLEOTIDE SEQUENCE</scope>
    <source>
        <strain evidence="3">SM1012Den-03</strain>
    </source>
</reference>
<feature type="chain" id="PRO_5031476666" description="Nitroreductase domain-containing protein" evidence="1">
    <location>
        <begin position="28"/>
        <end position="470"/>
    </location>
</feature>
<keyword evidence="1" id="KW-0732">Signal</keyword>
<proteinExistence type="predicted"/>
<dbReference type="PANTHER" id="PTHR43543">
    <property type="entry name" value="MALONIC SEMIALDEHYDE REDUCTASE RUTE-RELATED"/>
    <property type="match status" value="1"/>
</dbReference>
<dbReference type="InterPro" id="IPR029479">
    <property type="entry name" value="Nitroreductase"/>
</dbReference>
<dbReference type="InterPro" id="IPR050461">
    <property type="entry name" value="Nitroreductase_HadB/RutE"/>
</dbReference>
<dbReference type="SUPFAM" id="SSF55469">
    <property type="entry name" value="FMN-dependent nitroreductase-like"/>
    <property type="match status" value="1"/>
</dbReference>
<evidence type="ECO:0000313" key="3">
    <source>
        <dbReference type="EMBL" id="CAD9606227.1"/>
    </source>
</evidence>
<feature type="signal peptide" evidence="1">
    <location>
        <begin position="1"/>
        <end position="27"/>
    </location>
</feature>
<dbReference type="PANTHER" id="PTHR43543:SF1">
    <property type="entry name" value="MALONIC SEMIALDEHYDE REDUCTASE RUTE-RELATED"/>
    <property type="match status" value="1"/>
</dbReference>
<dbReference type="AlphaFoldDB" id="A0A7S2LH99"/>
<gene>
    <name evidence="3" type="ORF">SMAR0320_LOCUS12124</name>
</gene>
<accession>A0A7S2LH99</accession>
<name>A0A7S2LH99_9STRA</name>
<evidence type="ECO:0000256" key="1">
    <source>
        <dbReference type="SAM" id="SignalP"/>
    </source>
</evidence>
<dbReference type="InterPro" id="IPR000415">
    <property type="entry name" value="Nitroreductase-like"/>
</dbReference>
<feature type="domain" description="Nitroreductase" evidence="2">
    <location>
        <begin position="364"/>
        <end position="422"/>
    </location>
</feature>
<dbReference type="EMBL" id="HBGZ01016936">
    <property type="protein sequence ID" value="CAD9606227.1"/>
    <property type="molecule type" value="Transcribed_RNA"/>
</dbReference>
<dbReference type="GO" id="GO:0016491">
    <property type="term" value="F:oxidoreductase activity"/>
    <property type="evidence" value="ECO:0007669"/>
    <property type="project" value="InterPro"/>
</dbReference>
<organism evidence="3">
    <name type="scientific">Skeletonema marinoi</name>
    <dbReference type="NCBI Taxonomy" id="267567"/>
    <lineage>
        <taxon>Eukaryota</taxon>
        <taxon>Sar</taxon>
        <taxon>Stramenopiles</taxon>
        <taxon>Ochrophyta</taxon>
        <taxon>Bacillariophyta</taxon>
        <taxon>Coscinodiscophyceae</taxon>
        <taxon>Thalassiosirophycidae</taxon>
        <taxon>Thalassiosirales</taxon>
        <taxon>Skeletonemataceae</taxon>
        <taxon>Skeletonema</taxon>
        <taxon>Skeletonema marinoi-dohrnii complex</taxon>
    </lineage>
</organism>
<sequence length="470" mass="51773">MGGHNTSLLMVAVAACFLLFRDNNGSGDRTSRRSTTVAIAFAPPPSFPSRRHLLEGIMVSACKMRNNMGISYSQKTHHVLSSSTTGDIGTSTSESEKDPILVSNSNESQMNLNDNNLMDGFDAVVNKRYACTRFQRYQEPTPNEDVNNNVEAEDSAKTTNTALPQAAISDQSVVKAAHKCLALSQRAPTGFNAQPYRVILVHSKEDKERLSQYCLGRNADRVRDSDCTAVFLADRECGRDGKRYTNFLVDNMDLPLQNEDDDNDDARPLFNSMAPSTTVATTNTSRTRRPLSSKALFKLRALIMLFSSGYPLPRFLNVPFSWGVRTAVSILSFFARCLQSLRSRFRILSKLFPSDIQLLPTLSSAETWAQKNTMLAAMIYMLACTSRGLATCPMEGIDAAGVRKVLGVPRGRYSIPLIVCAGTPYRRSVNEVSETDDVGMSHGDDGNFSPRYKLDEVVFGNAFGVACDLE</sequence>